<protein>
    <submittedName>
        <fullName evidence="2">Uncharacterized protein</fullName>
    </submittedName>
</protein>
<dbReference type="Proteomes" id="UP001337655">
    <property type="component" value="Unassembled WGS sequence"/>
</dbReference>
<dbReference type="EMBL" id="JAVRRT010000021">
    <property type="protein sequence ID" value="KAK5164036.1"/>
    <property type="molecule type" value="Genomic_DNA"/>
</dbReference>
<feature type="compositionally biased region" description="Acidic residues" evidence="1">
    <location>
        <begin position="36"/>
        <end position="45"/>
    </location>
</feature>
<organism evidence="2 3">
    <name type="scientific">Saxophila tyrrhenica</name>
    <dbReference type="NCBI Taxonomy" id="1690608"/>
    <lineage>
        <taxon>Eukaryota</taxon>
        <taxon>Fungi</taxon>
        <taxon>Dikarya</taxon>
        <taxon>Ascomycota</taxon>
        <taxon>Pezizomycotina</taxon>
        <taxon>Dothideomycetes</taxon>
        <taxon>Dothideomycetidae</taxon>
        <taxon>Mycosphaerellales</taxon>
        <taxon>Extremaceae</taxon>
        <taxon>Saxophila</taxon>
    </lineage>
</organism>
<comment type="caution">
    <text evidence="2">The sequence shown here is derived from an EMBL/GenBank/DDBJ whole genome shotgun (WGS) entry which is preliminary data.</text>
</comment>
<evidence type="ECO:0000256" key="1">
    <source>
        <dbReference type="SAM" id="MobiDB-lite"/>
    </source>
</evidence>
<name>A0AAV9NWY0_9PEZI</name>
<dbReference type="RefSeq" id="XP_064654364.1">
    <property type="nucleotide sequence ID" value="XM_064807350.1"/>
</dbReference>
<sequence length="108" mass="11460">MRLVLETEGHDEAYQQRRLQSLQSMIEGVEQALQDDGGEDGDEDAGAGAQQNVVQESNGAGGENIHANTLVPKPPGVGGERSDVFTHAQEGAARAQASRHPRTASALW</sequence>
<reference evidence="2 3" key="1">
    <citation type="submission" date="2023-08" db="EMBL/GenBank/DDBJ databases">
        <title>Black Yeasts Isolated from many extreme environments.</title>
        <authorList>
            <person name="Coleine C."/>
            <person name="Stajich J.E."/>
            <person name="Selbmann L."/>
        </authorList>
    </citation>
    <scope>NUCLEOTIDE SEQUENCE [LARGE SCALE GENOMIC DNA]</scope>
    <source>
        <strain evidence="2 3">CCFEE 5935</strain>
    </source>
</reference>
<feature type="region of interest" description="Disordered" evidence="1">
    <location>
        <begin position="31"/>
        <end position="108"/>
    </location>
</feature>
<accession>A0AAV9NWY0</accession>
<evidence type="ECO:0000313" key="2">
    <source>
        <dbReference type="EMBL" id="KAK5164036.1"/>
    </source>
</evidence>
<dbReference type="GeneID" id="89931456"/>
<proteinExistence type="predicted"/>
<keyword evidence="3" id="KW-1185">Reference proteome</keyword>
<gene>
    <name evidence="2" type="ORF">LTR77_010127</name>
</gene>
<dbReference type="AlphaFoldDB" id="A0AAV9NWY0"/>
<evidence type="ECO:0000313" key="3">
    <source>
        <dbReference type="Proteomes" id="UP001337655"/>
    </source>
</evidence>